<dbReference type="Proteomes" id="UP001056120">
    <property type="component" value="Linkage Group LG18"/>
</dbReference>
<sequence length="77" mass="8465">MLCGVVSTMMVDNNIEEGRDSGGIEEDEHALSSYCPSSQILTVWFQDLSSGRNSIVVRSDVFLIESDNTCFVNLCVT</sequence>
<comment type="caution">
    <text evidence="1">The sequence shown here is derived from an EMBL/GenBank/DDBJ whole genome shotgun (WGS) entry which is preliminary data.</text>
</comment>
<organism evidence="1 2">
    <name type="scientific">Smallanthus sonchifolius</name>
    <dbReference type="NCBI Taxonomy" id="185202"/>
    <lineage>
        <taxon>Eukaryota</taxon>
        <taxon>Viridiplantae</taxon>
        <taxon>Streptophyta</taxon>
        <taxon>Embryophyta</taxon>
        <taxon>Tracheophyta</taxon>
        <taxon>Spermatophyta</taxon>
        <taxon>Magnoliopsida</taxon>
        <taxon>eudicotyledons</taxon>
        <taxon>Gunneridae</taxon>
        <taxon>Pentapetalae</taxon>
        <taxon>asterids</taxon>
        <taxon>campanulids</taxon>
        <taxon>Asterales</taxon>
        <taxon>Asteraceae</taxon>
        <taxon>Asteroideae</taxon>
        <taxon>Heliantheae alliance</taxon>
        <taxon>Millerieae</taxon>
        <taxon>Smallanthus</taxon>
    </lineage>
</organism>
<dbReference type="EMBL" id="CM042035">
    <property type="protein sequence ID" value="KAI3755654.1"/>
    <property type="molecule type" value="Genomic_DNA"/>
</dbReference>
<keyword evidence="2" id="KW-1185">Reference proteome</keyword>
<evidence type="ECO:0000313" key="1">
    <source>
        <dbReference type="EMBL" id="KAI3755654.1"/>
    </source>
</evidence>
<evidence type="ECO:0000313" key="2">
    <source>
        <dbReference type="Proteomes" id="UP001056120"/>
    </source>
</evidence>
<accession>A0ACB9E9N2</accession>
<reference evidence="2" key="1">
    <citation type="journal article" date="2022" name="Mol. Ecol. Resour.">
        <title>The genomes of chicory, endive, great burdock and yacon provide insights into Asteraceae palaeo-polyploidization history and plant inulin production.</title>
        <authorList>
            <person name="Fan W."/>
            <person name="Wang S."/>
            <person name="Wang H."/>
            <person name="Wang A."/>
            <person name="Jiang F."/>
            <person name="Liu H."/>
            <person name="Zhao H."/>
            <person name="Xu D."/>
            <person name="Zhang Y."/>
        </authorList>
    </citation>
    <scope>NUCLEOTIDE SEQUENCE [LARGE SCALE GENOMIC DNA]</scope>
    <source>
        <strain evidence="2">cv. Yunnan</strain>
    </source>
</reference>
<proteinExistence type="predicted"/>
<reference evidence="1 2" key="2">
    <citation type="journal article" date="2022" name="Mol. Ecol. Resour.">
        <title>The genomes of chicory, endive, great burdock and yacon provide insights into Asteraceae paleo-polyploidization history and plant inulin production.</title>
        <authorList>
            <person name="Fan W."/>
            <person name="Wang S."/>
            <person name="Wang H."/>
            <person name="Wang A."/>
            <person name="Jiang F."/>
            <person name="Liu H."/>
            <person name="Zhao H."/>
            <person name="Xu D."/>
            <person name="Zhang Y."/>
        </authorList>
    </citation>
    <scope>NUCLEOTIDE SEQUENCE [LARGE SCALE GENOMIC DNA]</scope>
    <source>
        <strain evidence="2">cv. Yunnan</strain>
        <tissue evidence="1">Leaves</tissue>
    </source>
</reference>
<name>A0ACB9E9N2_9ASTR</name>
<gene>
    <name evidence="1" type="ORF">L1987_55459</name>
</gene>
<protein>
    <submittedName>
        <fullName evidence="1">Uncharacterized protein</fullName>
    </submittedName>
</protein>